<comment type="cofactor">
    <cofactor evidence="8">
        <name>[2Fe-2S] cluster</name>
        <dbReference type="ChEBI" id="CHEBI:190135"/>
    </cofactor>
</comment>
<protein>
    <recommendedName>
        <fullName evidence="9">2Fe-2S ferredoxin-type domain-containing protein</fullName>
    </recommendedName>
</protein>
<dbReference type="GO" id="GO:0009507">
    <property type="term" value="C:chloroplast"/>
    <property type="evidence" value="ECO:0007669"/>
    <property type="project" value="TreeGrafter"/>
</dbReference>
<dbReference type="CDD" id="cd00207">
    <property type="entry name" value="fer2"/>
    <property type="match status" value="1"/>
</dbReference>
<name>A0A250WTH5_9CHLO</name>
<sequence>MRILLADSVNGGTQRSMSLHRPFTTMRPIKFRPTLPAVRTAAVYKVEIEHLGKSYSLDVPEGESILSVARDKYKLNLPHDCNLGVCMTCPAKMISGKVDQSGSMLSEDVADKGYALLCVAIPQSDCKLTTISEEELLEQQFG</sequence>
<gene>
    <name evidence="10" type="ORF">CEUSTIGMA_g1576.t1</name>
</gene>
<dbReference type="InterPro" id="IPR012675">
    <property type="entry name" value="Beta-grasp_dom_sf"/>
</dbReference>
<evidence type="ECO:0000256" key="1">
    <source>
        <dbReference type="ARBA" id="ARBA00007874"/>
    </source>
</evidence>
<keyword evidence="5" id="KW-0249">Electron transport</keyword>
<evidence type="ECO:0000313" key="11">
    <source>
        <dbReference type="Proteomes" id="UP000232323"/>
    </source>
</evidence>
<dbReference type="OrthoDB" id="1885901at2759"/>
<dbReference type="GO" id="GO:0051537">
    <property type="term" value="F:2 iron, 2 sulfur cluster binding"/>
    <property type="evidence" value="ECO:0007669"/>
    <property type="project" value="UniProtKB-KW"/>
</dbReference>
<dbReference type="Gene3D" id="3.10.20.30">
    <property type="match status" value="1"/>
</dbReference>
<evidence type="ECO:0000256" key="4">
    <source>
        <dbReference type="ARBA" id="ARBA00022723"/>
    </source>
</evidence>
<dbReference type="Proteomes" id="UP000232323">
    <property type="component" value="Unassembled WGS sequence"/>
</dbReference>
<keyword evidence="11" id="KW-1185">Reference proteome</keyword>
<keyword evidence="2" id="KW-0813">Transport</keyword>
<dbReference type="GO" id="GO:0046872">
    <property type="term" value="F:metal ion binding"/>
    <property type="evidence" value="ECO:0007669"/>
    <property type="project" value="UniProtKB-KW"/>
</dbReference>
<organism evidence="10 11">
    <name type="scientific">Chlamydomonas eustigma</name>
    <dbReference type="NCBI Taxonomy" id="1157962"/>
    <lineage>
        <taxon>Eukaryota</taxon>
        <taxon>Viridiplantae</taxon>
        <taxon>Chlorophyta</taxon>
        <taxon>core chlorophytes</taxon>
        <taxon>Chlorophyceae</taxon>
        <taxon>CS clade</taxon>
        <taxon>Chlamydomonadales</taxon>
        <taxon>Chlamydomonadaceae</taxon>
        <taxon>Chlamydomonas</taxon>
    </lineage>
</organism>
<keyword evidence="6" id="KW-0408">Iron</keyword>
<reference evidence="10 11" key="1">
    <citation type="submission" date="2017-08" db="EMBL/GenBank/DDBJ databases">
        <title>Acidophilic green algal genome provides insights into adaptation to an acidic environment.</title>
        <authorList>
            <person name="Hirooka S."/>
            <person name="Hirose Y."/>
            <person name="Kanesaki Y."/>
            <person name="Higuchi S."/>
            <person name="Fujiwara T."/>
            <person name="Onuma R."/>
            <person name="Era A."/>
            <person name="Ohbayashi R."/>
            <person name="Uzuka A."/>
            <person name="Nozaki H."/>
            <person name="Yoshikawa H."/>
            <person name="Miyagishima S.Y."/>
        </authorList>
    </citation>
    <scope>NUCLEOTIDE SEQUENCE [LARGE SCALE GENOMIC DNA]</scope>
    <source>
        <strain evidence="10 11">NIES-2499</strain>
    </source>
</reference>
<evidence type="ECO:0000256" key="2">
    <source>
        <dbReference type="ARBA" id="ARBA00022448"/>
    </source>
</evidence>
<proteinExistence type="inferred from homology"/>
<dbReference type="PANTHER" id="PTHR43112">
    <property type="entry name" value="FERREDOXIN"/>
    <property type="match status" value="1"/>
</dbReference>
<accession>A0A250WTH5</accession>
<evidence type="ECO:0000259" key="9">
    <source>
        <dbReference type="PROSITE" id="PS51085"/>
    </source>
</evidence>
<evidence type="ECO:0000256" key="8">
    <source>
        <dbReference type="ARBA" id="ARBA00034078"/>
    </source>
</evidence>
<dbReference type="SUPFAM" id="SSF54292">
    <property type="entry name" value="2Fe-2S ferredoxin-like"/>
    <property type="match status" value="1"/>
</dbReference>
<evidence type="ECO:0000256" key="3">
    <source>
        <dbReference type="ARBA" id="ARBA00022714"/>
    </source>
</evidence>
<keyword evidence="4" id="KW-0479">Metal-binding</keyword>
<evidence type="ECO:0000256" key="6">
    <source>
        <dbReference type="ARBA" id="ARBA00023004"/>
    </source>
</evidence>
<comment type="similarity">
    <text evidence="1">Belongs to the 2Fe2S plant-type ferredoxin family.</text>
</comment>
<dbReference type="PROSITE" id="PS51085">
    <property type="entry name" value="2FE2S_FER_2"/>
    <property type="match status" value="1"/>
</dbReference>
<evidence type="ECO:0000256" key="7">
    <source>
        <dbReference type="ARBA" id="ARBA00023014"/>
    </source>
</evidence>
<dbReference type="InterPro" id="IPR001041">
    <property type="entry name" value="2Fe-2S_ferredoxin-type"/>
</dbReference>
<feature type="domain" description="2Fe-2S ferredoxin-type" evidence="9">
    <location>
        <begin position="44"/>
        <end position="134"/>
    </location>
</feature>
<dbReference type="PANTHER" id="PTHR43112:SF9">
    <property type="entry name" value="FERREDOXIN C 1, CHLOROPLASTIC"/>
    <property type="match status" value="1"/>
</dbReference>
<dbReference type="AlphaFoldDB" id="A0A250WTH5"/>
<dbReference type="EMBL" id="BEGY01000006">
    <property type="protein sequence ID" value="GAX74127.1"/>
    <property type="molecule type" value="Genomic_DNA"/>
</dbReference>
<comment type="caution">
    <text evidence="10">The sequence shown here is derived from an EMBL/GenBank/DDBJ whole genome shotgun (WGS) entry which is preliminary data.</text>
</comment>
<dbReference type="Pfam" id="PF00111">
    <property type="entry name" value="Fer2"/>
    <property type="match status" value="1"/>
</dbReference>
<dbReference type="STRING" id="1157962.A0A250WTH5"/>
<keyword evidence="3" id="KW-0001">2Fe-2S</keyword>
<dbReference type="InterPro" id="IPR036010">
    <property type="entry name" value="2Fe-2S_ferredoxin-like_sf"/>
</dbReference>
<evidence type="ECO:0000313" key="10">
    <source>
        <dbReference type="EMBL" id="GAX74127.1"/>
    </source>
</evidence>
<evidence type="ECO:0000256" key="5">
    <source>
        <dbReference type="ARBA" id="ARBA00022982"/>
    </source>
</evidence>
<keyword evidence="7" id="KW-0411">Iron-sulfur</keyword>